<sequence length="98" mass="10524">MAPDAIRSFAPSHRDVRKPFTGTACSVYRIGDLGEASVWGECASDLLRSSEGIRTYPLLSVGVVTRLDTHPQVSTEGSSRGGTHHPANLRVPPRLPLS</sequence>
<name>A0A918ZB39_9ACTN</name>
<keyword evidence="3" id="KW-1185">Reference proteome</keyword>
<accession>A0A918ZB39</accession>
<feature type="region of interest" description="Disordered" evidence="1">
    <location>
        <begin position="67"/>
        <end position="98"/>
    </location>
</feature>
<evidence type="ECO:0000313" key="2">
    <source>
        <dbReference type="EMBL" id="GHE42840.1"/>
    </source>
</evidence>
<reference evidence="2" key="1">
    <citation type="journal article" date="2014" name="Int. J. Syst. Evol. Microbiol.">
        <title>Complete genome sequence of Corynebacterium casei LMG S-19264T (=DSM 44701T), isolated from a smear-ripened cheese.</title>
        <authorList>
            <consortium name="US DOE Joint Genome Institute (JGI-PGF)"/>
            <person name="Walter F."/>
            <person name="Albersmeier A."/>
            <person name="Kalinowski J."/>
            <person name="Ruckert C."/>
        </authorList>
    </citation>
    <scope>NUCLEOTIDE SEQUENCE</scope>
    <source>
        <strain evidence="2">JCM 4784</strain>
    </source>
</reference>
<evidence type="ECO:0000256" key="1">
    <source>
        <dbReference type="SAM" id="MobiDB-lite"/>
    </source>
</evidence>
<evidence type="ECO:0000313" key="3">
    <source>
        <dbReference type="Proteomes" id="UP000608024"/>
    </source>
</evidence>
<gene>
    <name evidence="2" type="ORF">GCM10018785_10570</name>
</gene>
<dbReference type="EMBL" id="BNBT01000009">
    <property type="protein sequence ID" value="GHE42840.1"/>
    <property type="molecule type" value="Genomic_DNA"/>
</dbReference>
<comment type="caution">
    <text evidence="2">The sequence shown here is derived from an EMBL/GenBank/DDBJ whole genome shotgun (WGS) entry which is preliminary data.</text>
</comment>
<protein>
    <submittedName>
        <fullName evidence="2">Uncharacterized protein</fullName>
    </submittedName>
</protein>
<reference evidence="2" key="2">
    <citation type="submission" date="2020-09" db="EMBL/GenBank/DDBJ databases">
        <authorList>
            <person name="Sun Q."/>
            <person name="Ohkuma M."/>
        </authorList>
    </citation>
    <scope>NUCLEOTIDE SEQUENCE</scope>
    <source>
        <strain evidence="2">JCM 4784</strain>
    </source>
</reference>
<organism evidence="2 3">
    <name type="scientific">Streptomyces longispororuber</name>
    <dbReference type="NCBI Taxonomy" id="68230"/>
    <lineage>
        <taxon>Bacteria</taxon>
        <taxon>Bacillati</taxon>
        <taxon>Actinomycetota</taxon>
        <taxon>Actinomycetes</taxon>
        <taxon>Kitasatosporales</taxon>
        <taxon>Streptomycetaceae</taxon>
        <taxon>Streptomyces</taxon>
    </lineage>
</organism>
<proteinExistence type="predicted"/>
<dbReference type="AlphaFoldDB" id="A0A918ZB39"/>
<dbReference type="Proteomes" id="UP000608024">
    <property type="component" value="Unassembled WGS sequence"/>
</dbReference>